<proteinExistence type="predicted"/>
<protein>
    <submittedName>
        <fullName evidence="1">Uncharacterized protein</fullName>
    </submittedName>
</protein>
<sequence length="27" mass="3143">MSPQLPNLAELSHAEKDDLILRFFDEL</sequence>
<evidence type="ECO:0000313" key="1">
    <source>
        <dbReference type="EMBL" id="VAX36404.1"/>
    </source>
</evidence>
<accession>A0A3B1DK26</accession>
<dbReference type="EMBL" id="UOGL01000054">
    <property type="protein sequence ID" value="VAX36404.1"/>
    <property type="molecule type" value="Genomic_DNA"/>
</dbReference>
<feature type="non-terminal residue" evidence="1">
    <location>
        <position position="27"/>
    </location>
</feature>
<organism evidence="1">
    <name type="scientific">hydrothermal vent metagenome</name>
    <dbReference type="NCBI Taxonomy" id="652676"/>
    <lineage>
        <taxon>unclassified sequences</taxon>
        <taxon>metagenomes</taxon>
        <taxon>ecological metagenomes</taxon>
    </lineage>
</organism>
<reference evidence="1" key="1">
    <citation type="submission" date="2018-06" db="EMBL/GenBank/DDBJ databases">
        <authorList>
            <person name="Zhirakovskaya E."/>
        </authorList>
    </citation>
    <scope>NUCLEOTIDE SEQUENCE</scope>
</reference>
<gene>
    <name evidence="1" type="ORF">MNBD_PLANCTO02-1040</name>
</gene>
<dbReference type="AlphaFoldDB" id="A0A3B1DK26"/>
<name>A0A3B1DK26_9ZZZZ</name>